<dbReference type="InterPro" id="IPR024038">
    <property type="entry name" value="MYXO-CTERM"/>
</dbReference>
<evidence type="ECO:0000313" key="4">
    <source>
        <dbReference type="Proteomes" id="UP000005801"/>
    </source>
</evidence>
<reference evidence="3 4" key="1">
    <citation type="submission" date="2007-06" db="EMBL/GenBank/DDBJ databases">
        <authorList>
            <person name="Shimkets L."/>
            <person name="Ferriera S."/>
            <person name="Johnson J."/>
            <person name="Kravitz S."/>
            <person name="Beeson K."/>
            <person name="Sutton G."/>
            <person name="Rogers Y.-H."/>
            <person name="Friedman R."/>
            <person name="Frazier M."/>
            <person name="Venter J.C."/>
        </authorList>
    </citation>
    <scope>NUCLEOTIDE SEQUENCE [LARGE SCALE GENOMIC DNA]</scope>
    <source>
        <strain evidence="3 4">SIR-1</strain>
    </source>
</reference>
<dbReference type="PANTHER" id="PTHR24253">
    <property type="entry name" value="TRANSMEMBRANE PROTEASE SERINE"/>
    <property type="match status" value="1"/>
</dbReference>
<keyword evidence="3" id="KW-0645">Protease</keyword>
<dbReference type="RefSeq" id="WP_006970192.1">
    <property type="nucleotide sequence ID" value="NZ_ABCS01000009.1"/>
</dbReference>
<gene>
    <name evidence="3" type="ORF">PPSIR1_36889</name>
</gene>
<dbReference type="EMBL" id="ABCS01000009">
    <property type="protein sequence ID" value="EDM80589.1"/>
    <property type="molecule type" value="Genomic_DNA"/>
</dbReference>
<evidence type="ECO:0000313" key="3">
    <source>
        <dbReference type="EMBL" id="EDM80589.1"/>
    </source>
</evidence>
<dbReference type="PRINTS" id="PR00722">
    <property type="entry name" value="CHYMOTRYPSIN"/>
</dbReference>
<keyword evidence="3" id="KW-0378">Hydrolase</keyword>
<dbReference type="InterPro" id="IPR001254">
    <property type="entry name" value="Trypsin_dom"/>
</dbReference>
<feature type="domain" description="Peptidase S1" evidence="2">
    <location>
        <begin position="25"/>
        <end position="235"/>
    </location>
</feature>
<dbReference type="GO" id="GO:0006508">
    <property type="term" value="P:proteolysis"/>
    <property type="evidence" value="ECO:0007669"/>
    <property type="project" value="UniProtKB-KW"/>
</dbReference>
<dbReference type="AlphaFoldDB" id="A6G0E3"/>
<dbReference type="InterPro" id="IPR001314">
    <property type="entry name" value="Peptidase_S1A"/>
</dbReference>
<sequence length="439" mass="45539">MVFGVSALAQAGEPIIESPDQEPLIANGTTAENCQWPTTVLLQNSGSLCSGTLIHPEIVSTAAHCVDMGSPAEITFAEFGVQPKRSVLVDHCAYNPAYNGGVNGEDYAYCKLTQPVYDIPITPPVYGCEISILTVGRPALMVGFGNNMGDTGAGTKRWGESIIQTPVSQESTTVAVGTIGNAACSGDSGGPAYVQYPDGSWHNFGIVSGGPPCEQGADTYVTLHSAIPWIEEMSGVDVTPCHDVDGTWNPTPACQGFALDPWSTEPSWSDWCATPTSEPAATCGEAFNADPDDVPPTVAIITPENGTSYDADPATFDITVEAADEGHGVKEVRLSVNDSVIATDAHAPYEFNNAQFPMGSYVLVAIAEDWNGNITESAAVGIAVADELPEIPEDDGTGDGNIDGGEGCACSSADAGPAAPLGTGLLVLGLGLLGLRRRR</sequence>
<dbReference type="Pfam" id="PF17957">
    <property type="entry name" value="Big_7"/>
    <property type="match status" value="1"/>
</dbReference>
<dbReference type="PANTHER" id="PTHR24253:SF153">
    <property type="entry name" value="SERINE PROTEASE HEPSIN"/>
    <property type="match status" value="1"/>
</dbReference>
<dbReference type="Pfam" id="PF00089">
    <property type="entry name" value="Trypsin"/>
    <property type="match status" value="1"/>
</dbReference>
<organism evidence="3 4">
    <name type="scientific">Plesiocystis pacifica SIR-1</name>
    <dbReference type="NCBI Taxonomy" id="391625"/>
    <lineage>
        <taxon>Bacteria</taxon>
        <taxon>Pseudomonadati</taxon>
        <taxon>Myxococcota</taxon>
        <taxon>Polyangia</taxon>
        <taxon>Nannocystales</taxon>
        <taxon>Nannocystaceae</taxon>
        <taxon>Plesiocystis</taxon>
    </lineage>
</organism>
<keyword evidence="1" id="KW-1015">Disulfide bond</keyword>
<evidence type="ECO:0000259" key="2">
    <source>
        <dbReference type="PROSITE" id="PS50240"/>
    </source>
</evidence>
<protein>
    <submittedName>
        <fullName evidence="3">Putative serine protease</fullName>
    </submittedName>
</protein>
<evidence type="ECO:0000256" key="1">
    <source>
        <dbReference type="ARBA" id="ARBA00023157"/>
    </source>
</evidence>
<dbReference type="Gene3D" id="2.40.10.10">
    <property type="entry name" value="Trypsin-like serine proteases"/>
    <property type="match status" value="1"/>
</dbReference>
<dbReference type="InterPro" id="IPR009003">
    <property type="entry name" value="Peptidase_S1_PA"/>
</dbReference>
<accession>A6G0E3</accession>
<name>A6G0E3_9BACT</name>
<dbReference type="PROSITE" id="PS50240">
    <property type="entry name" value="TRYPSIN_DOM"/>
    <property type="match status" value="1"/>
</dbReference>
<dbReference type="GO" id="GO:0004252">
    <property type="term" value="F:serine-type endopeptidase activity"/>
    <property type="evidence" value="ECO:0007669"/>
    <property type="project" value="InterPro"/>
</dbReference>
<comment type="caution">
    <text evidence="3">The sequence shown here is derived from an EMBL/GenBank/DDBJ whole genome shotgun (WGS) entry which is preliminary data.</text>
</comment>
<dbReference type="SMART" id="SM00020">
    <property type="entry name" value="Tryp_SPc"/>
    <property type="match status" value="1"/>
</dbReference>
<dbReference type="Proteomes" id="UP000005801">
    <property type="component" value="Unassembled WGS sequence"/>
</dbReference>
<dbReference type="InterPro" id="IPR013783">
    <property type="entry name" value="Ig-like_fold"/>
</dbReference>
<dbReference type="Gene3D" id="2.60.40.10">
    <property type="entry name" value="Immunoglobulins"/>
    <property type="match status" value="1"/>
</dbReference>
<dbReference type="InterPro" id="IPR043504">
    <property type="entry name" value="Peptidase_S1_PA_chymotrypsin"/>
</dbReference>
<dbReference type="eggNOG" id="COG5640">
    <property type="taxonomic scope" value="Bacteria"/>
</dbReference>
<dbReference type="NCBIfam" id="TIGR03901">
    <property type="entry name" value="MYXO-CTERM"/>
    <property type="match status" value="1"/>
</dbReference>
<dbReference type="SUPFAM" id="SSF50494">
    <property type="entry name" value="Trypsin-like serine proteases"/>
    <property type="match status" value="1"/>
</dbReference>
<dbReference type="STRING" id="391625.PPSIR1_36889"/>
<keyword evidence="4" id="KW-1185">Reference proteome</keyword>
<proteinExistence type="predicted"/>